<evidence type="ECO:0000313" key="3">
    <source>
        <dbReference type="EMBL" id="CAA6822539.1"/>
    </source>
</evidence>
<dbReference type="EMBL" id="CACVAV010000346">
    <property type="protein sequence ID" value="CAA6822539.1"/>
    <property type="molecule type" value="Genomic_DNA"/>
</dbReference>
<gene>
    <name evidence="3" type="ORF">HELGO_WM55869</name>
</gene>
<feature type="region of interest" description="Disordered" evidence="1">
    <location>
        <begin position="117"/>
        <end position="141"/>
    </location>
</feature>
<keyword evidence="2" id="KW-0812">Transmembrane</keyword>
<keyword evidence="2" id="KW-1133">Transmembrane helix</keyword>
<feature type="transmembrane region" description="Helical" evidence="2">
    <location>
        <begin position="61"/>
        <end position="79"/>
    </location>
</feature>
<keyword evidence="2" id="KW-0472">Membrane</keyword>
<accession>A0A6S6U765</accession>
<feature type="transmembrane region" description="Helical" evidence="2">
    <location>
        <begin position="85"/>
        <end position="104"/>
    </location>
</feature>
<feature type="non-terminal residue" evidence="3">
    <location>
        <position position="1"/>
    </location>
</feature>
<sequence length="141" mass="15479">SHAEKHEKLITTRQDEVFSLKEAHAKEREKIRVSAERAKHRITKEAQKQVEKEIRSTSAKANFKVGAVVAGAVGIGGLLVLTQFVALGVMVLTTAGGTMGGYLLRYKHEKERNRLLPAQKNAKNLNSPPPKKSLPNTTTKA</sequence>
<reference evidence="3" key="1">
    <citation type="submission" date="2020-01" db="EMBL/GenBank/DDBJ databases">
        <authorList>
            <person name="Meier V. D."/>
            <person name="Meier V D."/>
        </authorList>
    </citation>
    <scope>NUCLEOTIDE SEQUENCE</scope>
    <source>
        <strain evidence="3">HLG_WM_MAG_08</strain>
    </source>
</reference>
<evidence type="ECO:0000256" key="2">
    <source>
        <dbReference type="SAM" id="Phobius"/>
    </source>
</evidence>
<dbReference type="AlphaFoldDB" id="A0A6S6U765"/>
<evidence type="ECO:0000256" key="1">
    <source>
        <dbReference type="SAM" id="MobiDB-lite"/>
    </source>
</evidence>
<name>A0A6S6U765_9GAMM</name>
<proteinExistence type="predicted"/>
<protein>
    <submittedName>
        <fullName evidence="3">Uncharacterized protein</fullName>
    </submittedName>
</protein>
<organism evidence="3">
    <name type="scientific">uncultured Thiotrichaceae bacterium</name>
    <dbReference type="NCBI Taxonomy" id="298394"/>
    <lineage>
        <taxon>Bacteria</taxon>
        <taxon>Pseudomonadati</taxon>
        <taxon>Pseudomonadota</taxon>
        <taxon>Gammaproteobacteria</taxon>
        <taxon>Thiotrichales</taxon>
        <taxon>Thiotrichaceae</taxon>
        <taxon>environmental samples</taxon>
    </lineage>
</organism>